<dbReference type="KEGG" id="str:Sterm_1817"/>
<dbReference type="RefSeq" id="WP_012861269.1">
    <property type="nucleotide sequence ID" value="NC_013517.1"/>
</dbReference>
<proteinExistence type="predicted"/>
<organism evidence="1 2">
    <name type="scientific">Sebaldella termitidis (strain ATCC 33386 / NCTC 11300)</name>
    <dbReference type="NCBI Taxonomy" id="526218"/>
    <lineage>
        <taxon>Bacteria</taxon>
        <taxon>Fusobacteriati</taxon>
        <taxon>Fusobacteriota</taxon>
        <taxon>Fusobacteriia</taxon>
        <taxon>Fusobacteriales</taxon>
        <taxon>Leptotrichiaceae</taxon>
        <taxon>Sebaldella</taxon>
    </lineage>
</organism>
<gene>
    <name evidence="1" type="ordered locus">Sterm_1817</name>
</gene>
<sequence length="94" mass="10385">MGFGKILKCKSCGSEYDMCLGESEEGETETVLFCTICGSFGHKSDLVGKETVCCGKPMEKITELGDLDKRIKKFRCPGCGKRDIIDTGELFSWE</sequence>
<reference evidence="1 2" key="2">
    <citation type="journal article" date="2010" name="Stand. Genomic Sci.">
        <title>Complete genome sequence of Sebaldella termitidis type strain (NCTC 11300).</title>
        <authorList>
            <person name="Harmon-Smith M."/>
            <person name="Celia L."/>
            <person name="Chertkov O."/>
            <person name="Lapidus A."/>
            <person name="Copeland A."/>
            <person name="Glavina Del Rio T."/>
            <person name="Nolan M."/>
            <person name="Lucas S."/>
            <person name="Tice H."/>
            <person name="Cheng J.F."/>
            <person name="Han C."/>
            <person name="Detter J.C."/>
            <person name="Bruce D."/>
            <person name="Goodwin L."/>
            <person name="Pitluck S."/>
            <person name="Pati A."/>
            <person name="Liolios K."/>
            <person name="Ivanova N."/>
            <person name="Mavromatis K."/>
            <person name="Mikhailova N."/>
            <person name="Chen A."/>
            <person name="Palaniappan K."/>
            <person name="Land M."/>
            <person name="Hauser L."/>
            <person name="Chang Y.J."/>
            <person name="Jeffries C.D."/>
            <person name="Brettin T."/>
            <person name="Goker M."/>
            <person name="Beck B."/>
            <person name="Bristow J."/>
            <person name="Eisen J.A."/>
            <person name="Markowitz V."/>
            <person name="Hugenholtz P."/>
            <person name="Kyrpides N.C."/>
            <person name="Klenk H.P."/>
            <person name="Chen F."/>
        </authorList>
    </citation>
    <scope>NUCLEOTIDE SEQUENCE [LARGE SCALE GENOMIC DNA]</scope>
    <source>
        <strain evidence="2">ATCC 33386 / NCTC 11300</strain>
    </source>
</reference>
<evidence type="ECO:0000313" key="2">
    <source>
        <dbReference type="Proteomes" id="UP000000845"/>
    </source>
</evidence>
<accession>D1AIY7</accession>
<dbReference type="Proteomes" id="UP000000845">
    <property type="component" value="Chromosome"/>
</dbReference>
<evidence type="ECO:0000313" key="1">
    <source>
        <dbReference type="EMBL" id="ACZ08675.1"/>
    </source>
</evidence>
<keyword evidence="2" id="KW-1185">Reference proteome</keyword>
<reference evidence="2" key="1">
    <citation type="submission" date="2009-09" db="EMBL/GenBank/DDBJ databases">
        <title>The complete chromosome of Sebaldella termitidis ATCC 33386.</title>
        <authorList>
            <consortium name="US DOE Joint Genome Institute (JGI-PGF)"/>
            <person name="Lucas S."/>
            <person name="Copeland A."/>
            <person name="Lapidus A."/>
            <person name="Glavina del Rio T."/>
            <person name="Dalin E."/>
            <person name="Tice H."/>
            <person name="Bruce D."/>
            <person name="Goodwin L."/>
            <person name="Pitluck S."/>
            <person name="Kyrpides N."/>
            <person name="Mavromatis K."/>
            <person name="Ivanova N."/>
            <person name="Mikhailova N."/>
            <person name="Sims D."/>
            <person name="Meincke L."/>
            <person name="Brettin T."/>
            <person name="Detter J.C."/>
            <person name="Han C."/>
            <person name="Larimer F."/>
            <person name="Land M."/>
            <person name="Hauser L."/>
            <person name="Markowitz V."/>
            <person name="Cheng J.F."/>
            <person name="Hugenholtz P."/>
            <person name="Woyke T."/>
            <person name="Wu D."/>
            <person name="Eisen J.A."/>
        </authorList>
    </citation>
    <scope>NUCLEOTIDE SEQUENCE [LARGE SCALE GENOMIC DNA]</scope>
    <source>
        <strain evidence="2">ATCC 33386 / NCTC 11300</strain>
    </source>
</reference>
<protein>
    <submittedName>
        <fullName evidence="1">Uncharacterized protein</fullName>
    </submittedName>
</protein>
<dbReference type="AlphaFoldDB" id="D1AIY7"/>
<name>D1AIY7_SEBTE</name>
<dbReference type="STRING" id="526218.Sterm_1817"/>
<dbReference type="EMBL" id="CP001739">
    <property type="protein sequence ID" value="ACZ08675.1"/>
    <property type="molecule type" value="Genomic_DNA"/>
</dbReference>
<dbReference type="HOGENOM" id="CLU_2384481_0_0_0"/>